<sequence length="64" mass="7186">MPKMKTHSGAKKRFKVTGTGKLTRRSSNLNHILEKKSPGRKRRLKGDFVLAKGDAARVKRQLGI</sequence>
<evidence type="ECO:0000256" key="4">
    <source>
        <dbReference type="SAM" id="MobiDB-lite"/>
    </source>
</evidence>
<dbReference type="GO" id="GO:0006412">
    <property type="term" value="P:translation"/>
    <property type="evidence" value="ECO:0007669"/>
    <property type="project" value="InterPro"/>
</dbReference>
<protein>
    <submittedName>
        <fullName evidence="6">Unannotated protein</fullName>
    </submittedName>
</protein>
<dbReference type="InterPro" id="IPR001706">
    <property type="entry name" value="Ribosomal_bL35"/>
</dbReference>
<dbReference type="PANTHER" id="PTHR33343:SF1">
    <property type="entry name" value="LARGE RIBOSOMAL SUBUNIT PROTEIN BL35M"/>
    <property type="match status" value="1"/>
</dbReference>
<dbReference type="InterPro" id="IPR037229">
    <property type="entry name" value="Ribosomal_bL35_sf"/>
</dbReference>
<dbReference type="Gene3D" id="4.10.410.60">
    <property type="match status" value="1"/>
</dbReference>
<dbReference type="PROSITE" id="PS00936">
    <property type="entry name" value="RIBOSOMAL_L35"/>
    <property type="match status" value="1"/>
</dbReference>
<dbReference type="GO" id="GO:0003735">
    <property type="term" value="F:structural constituent of ribosome"/>
    <property type="evidence" value="ECO:0007669"/>
    <property type="project" value="InterPro"/>
</dbReference>
<dbReference type="HAMAP" id="MF_00514">
    <property type="entry name" value="Ribosomal_bL35"/>
    <property type="match status" value="1"/>
</dbReference>
<keyword evidence="3" id="KW-0687">Ribonucleoprotein</keyword>
<dbReference type="PANTHER" id="PTHR33343">
    <property type="entry name" value="54S RIBOSOMAL PROTEIN BL35M"/>
    <property type="match status" value="1"/>
</dbReference>
<dbReference type="FunFam" id="4.10.410.60:FF:000001">
    <property type="entry name" value="50S ribosomal protein L35"/>
    <property type="match status" value="1"/>
</dbReference>
<dbReference type="EMBL" id="CAFBNC010000005">
    <property type="protein sequence ID" value="CAB4923229.1"/>
    <property type="molecule type" value="Genomic_DNA"/>
</dbReference>
<name>A0A6J7HYM2_9ZZZZ</name>
<evidence type="ECO:0000256" key="1">
    <source>
        <dbReference type="ARBA" id="ARBA00006598"/>
    </source>
</evidence>
<evidence type="ECO:0000313" key="6">
    <source>
        <dbReference type="EMBL" id="CAB4923229.1"/>
    </source>
</evidence>
<dbReference type="GO" id="GO:0022625">
    <property type="term" value="C:cytosolic large ribosomal subunit"/>
    <property type="evidence" value="ECO:0007669"/>
    <property type="project" value="TreeGrafter"/>
</dbReference>
<feature type="region of interest" description="Disordered" evidence="4">
    <location>
        <begin position="1"/>
        <end position="46"/>
    </location>
</feature>
<reference evidence="6" key="1">
    <citation type="submission" date="2020-05" db="EMBL/GenBank/DDBJ databases">
        <authorList>
            <person name="Chiriac C."/>
            <person name="Salcher M."/>
            <person name="Ghai R."/>
            <person name="Kavagutti S V."/>
        </authorList>
    </citation>
    <scope>NUCLEOTIDE SEQUENCE</scope>
</reference>
<dbReference type="Pfam" id="PF01632">
    <property type="entry name" value="Ribosomal_L35p"/>
    <property type="match status" value="1"/>
</dbReference>
<comment type="similarity">
    <text evidence="1">Belongs to the bacterial ribosomal protein bL35 family.</text>
</comment>
<dbReference type="SUPFAM" id="SSF143034">
    <property type="entry name" value="L35p-like"/>
    <property type="match status" value="1"/>
</dbReference>
<evidence type="ECO:0000256" key="2">
    <source>
        <dbReference type="ARBA" id="ARBA00022980"/>
    </source>
</evidence>
<dbReference type="PRINTS" id="PR00064">
    <property type="entry name" value="RIBOSOMALL35"/>
</dbReference>
<organism evidence="6">
    <name type="scientific">freshwater metagenome</name>
    <dbReference type="NCBI Taxonomy" id="449393"/>
    <lineage>
        <taxon>unclassified sequences</taxon>
        <taxon>metagenomes</taxon>
        <taxon>ecological metagenomes</taxon>
    </lineage>
</organism>
<evidence type="ECO:0000256" key="3">
    <source>
        <dbReference type="ARBA" id="ARBA00023274"/>
    </source>
</evidence>
<accession>A0A6J7HYM2</accession>
<dbReference type="InterPro" id="IPR018265">
    <property type="entry name" value="Ribosomal_bL35_CS"/>
</dbReference>
<gene>
    <name evidence="5" type="ORF">UFOPK1392_00017</name>
    <name evidence="6" type="ORF">UFOPK3733_00203</name>
</gene>
<feature type="compositionally biased region" description="Basic residues" evidence="4">
    <location>
        <begin position="1"/>
        <end position="15"/>
    </location>
</feature>
<dbReference type="NCBIfam" id="TIGR00001">
    <property type="entry name" value="rpmI_bact"/>
    <property type="match status" value="1"/>
</dbReference>
<proteinExistence type="inferred from homology"/>
<dbReference type="EMBL" id="CAEMXZ010000001">
    <property type="protein sequence ID" value="CAB4322283.1"/>
    <property type="molecule type" value="Genomic_DNA"/>
</dbReference>
<dbReference type="AlphaFoldDB" id="A0A6J7HYM2"/>
<dbReference type="InterPro" id="IPR021137">
    <property type="entry name" value="Ribosomal_bL35-like"/>
</dbReference>
<keyword evidence="2" id="KW-0689">Ribosomal protein</keyword>
<evidence type="ECO:0000313" key="5">
    <source>
        <dbReference type="EMBL" id="CAB4322283.1"/>
    </source>
</evidence>